<comment type="caution">
    <text evidence="1">The sequence shown here is derived from an EMBL/GenBank/DDBJ whole genome shotgun (WGS) entry which is preliminary data.</text>
</comment>
<protein>
    <submittedName>
        <fullName evidence="1">Uncharacterized protein</fullName>
    </submittedName>
</protein>
<proteinExistence type="predicted"/>
<dbReference type="Proteomes" id="UP000805649">
    <property type="component" value="Unassembled WGS sequence"/>
</dbReference>
<accession>A0ACC3ZC71</accession>
<evidence type="ECO:0000313" key="2">
    <source>
        <dbReference type="Proteomes" id="UP000805649"/>
    </source>
</evidence>
<sequence>MDDPLHFSDLPNSLLDIPDDQFDDLGEGLDEDLCHFYRKWGFNIYRTAYGGPHSDREWEALVKKTCTDIRLQMEGRFGYENIEEVESRKKLLSLFLLSLHSTPNSKAQI</sequence>
<keyword evidence="2" id="KW-1185">Reference proteome</keyword>
<reference evidence="1 2" key="1">
    <citation type="journal article" date="2020" name="Phytopathology">
        <title>Genome Sequence Resources of Colletotrichum truncatum, C. plurivorum, C. musicola, and C. sojae: Four Species Pathogenic to Soybean (Glycine max).</title>
        <authorList>
            <person name="Rogerio F."/>
            <person name="Boufleur T.R."/>
            <person name="Ciampi-Guillardi M."/>
            <person name="Sukno S.A."/>
            <person name="Thon M.R."/>
            <person name="Massola Junior N.S."/>
            <person name="Baroncelli R."/>
        </authorList>
    </citation>
    <scope>NUCLEOTIDE SEQUENCE [LARGE SCALE GENOMIC DNA]</scope>
    <source>
        <strain evidence="1 2">CMES1059</strain>
    </source>
</reference>
<gene>
    <name evidence="1" type="ORF">CTRU02_204477</name>
</gene>
<organism evidence="1 2">
    <name type="scientific">Colletotrichum truncatum</name>
    <name type="common">Anthracnose fungus</name>
    <name type="synonym">Colletotrichum capsici</name>
    <dbReference type="NCBI Taxonomy" id="5467"/>
    <lineage>
        <taxon>Eukaryota</taxon>
        <taxon>Fungi</taxon>
        <taxon>Dikarya</taxon>
        <taxon>Ascomycota</taxon>
        <taxon>Pezizomycotina</taxon>
        <taxon>Sordariomycetes</taxon>
        <taxon>Hypocreomycetidae</taxon>
        <taxon>Glomerellales</taxon>
        <taxon>Glomerellaceae</taxon>
        <taxon>Colletotrichum</taxon>
        <taxon>Colletotrichum truncatum species complex</taxon>
    </lineage>
</organism>
<dbReference type="EMBL" id="VUJX02000002">
    <property type="protein sequence ID" value="KAL0941714.1"/>
    <property type="molecule type" value="Genomic_DNA"/>
</dbReference>
<evidence type="ECO:0000313" key="1">
    <source>
        <dbReference type="EMBL" id="KAL0941714.1"/>
    </source>
</evidence>
<name>A0ACC3ZC71_COLTU</name>